<dbReference type="InterPro" id="IPR017853">
    <property type="entry name" value="GH"/>
</dbReference>
<dbReference type="EMBL" id="LT985188">
    <property type="protein sequence ID" value="SPD88105.1"/>
    <property type="molecule type" value="Genomic_DNA"/>
</dbReference>
<evidence type="ECO:0000313" key="9">
    <source>
        <dbReference type="Proteomes" id="UP000238164"/>
    </source>
</evidence>
<dbReference type="SUPFAM" id="SSF81296">
    <property type="entry name" value="E set domains"/>
    <property type="match status" value="1"/>
</dbReference>
<dbReference type="Pfam" id="PF00128">
    <property type="entry name" value="Alpha-amylase"/>
    <property type="match status" value="1"/>
</dbReference>
<gene>
    <name evidence="8" type="ORF">MPLG2_3075</name>
</gene>
<dbReference type="SMART" id="SM00642">
    <property type="entry name" value="Aamy"/>
    <property type="match status" value="1"/>
</dbReference>
<comment type="catalytic activity">
    <reaction evidence="1">
        <text>Transfers a segment of a (1-&gt;4)-alpha-D-glucan chain to a primary hydroxy group in a similar glucan chain.</text>
        <dbReference type="EC" id="2.4.1.18"/>
    </reaction>
</comment>
<feature type="active site" description="Proton donor" evidence="5">
    <location>
        <position position="377"/>
    </location>
</feature>
<comment type="similarity">
    <text evidence="2">Belongs to the glycosyl hydrolase 13 family. GlgB subfamily.</text>
</comment>
<dbReference type="Pfam" id="PF02806">
    <property type="entry name" value="Alpha-amylase_C"/>
    <property type="match status" value="1"/>
</dbReference>
<dbReference type="GO" id="GO:0005978">
    <property type="term" value="P:glycogen biosynthetic process"/>
    <property type="evidence" value="ECO:0007669"/>
    <property type="project" value="InterPro"/>
</dbReference>
<dbReference type="GO" id="GO:0003844">
    <property type="term" value="F:1,4-alpha-glucan branching enzyme activity"/>
    <property type="evidence" value="ECO:0007669"/>
    <property type="project" value="UniProtKB-EC"/>
</dbReference>
<dbReference type="Proteomes" id="UP000238164">
    <property type="component" value="Chromosome 1"/>
</dbReference>
<feature type="region of interest" description="Disordered" evidence="6">
    <location>
        <begin position="1"/>
        <end position="55"/>
    </location>
</feature>
<dbReference type="InterPro" id="IPR014756">
    <property type="entry name" value="Ig_E-set"/>
</dbReference>
<evidence type="ECO:0000313" key="8">
    <source>
        <dbReference type="EMBL" id="SPD88105.1"/>
    </source>
</evidence>
<feature type="active site" description="Nucleophile" evidence="5">
    <location>
        <position position="336"/>
    </location>
</feature>
<keyword evidence="8" id="KW-0328">Glycosyltransferase</keyword>
<keyword evidence="9" id="KW-1185">Reference proteome</keyword>
<dbReference type="Pfam" id="PF02922">
    <property type="entry name" value="CBM_48"/>
    <property type="match status" value="1"/>
</dbReference>
<dbReference type="AlphaFoldDB" id="A0A2N9JJ67"/>
<dbReference type="InterPro" id="IPR037439">
    <property type="entry name" value="Branching_enzy"/>
</dbReference>
<dbReference type="CDD" id="cd02855">
    <property type="entry name" value="E_set_GBE_prok_N"/>
    <property type="match status" value="1"/>
</dbReference>
<evidence type="ECO:0000256" key="5">
    <source>
        <dbReference type="PIRSR" id="PIRSR000463-1"/>
    </source>
</evidence>
<evidence type="ECO:0000256" key="2">
    <source>
        <dbReference type="ARBA" id="ARBA00009000"/>
    </source>
</evidence>
<dbReference type="InterPro" id="IPR044143">
    <property type="entry name" value="GlgB_N_E_set_prok"/>
</dbReference>
<evidence type="ECO:0000256" key="6">
    <source>
        <dbReference type="SAM" id="MobiDB-lite"/>
    </source>
</evidence>
<evidence type="ECO:0000256" key="1">
    <source>
        <dbReference type="ARBA" id="ARBA00000826"/>
    </source>
</evidence>
<dbReference type="Gene3D" id="2.60.40.1180">
    <property type="entry name" value="Golgi alpha-mannosidase II"/>
    <property type="match status" value="1"/>
</dbReference>
<dbReference type="GO" id="GO:0004553">
    <property type="term" value="F:hydrolase activity, hydrolyzing O-glycosyl compounds"/>
    <property type="evidence" value="ECO:0007669"/>
    <property type="project" value="InterPro"/>
</dbReference>
<dbReference type="KEGG" id="mgg:MPLG2_3075"/>
<evidence type="ECO:0000256" key="4">
    <source>
        <dbReference type="ARBA" id="ARBA00022679"/>
    </source>
</evidence>
<dbReference type="GO" id="GO:0043169">
    <property type="term" value="F:cation binding"/>
    <property type="evidence" value="ECO:0007669"/>
    <property type="project" value="InterPro"/>
</dbReference>
<dbReference type="PANTHER" id="PTHR43651">
    <property type="entry name" value="1,4-ALPHA-GLUCAN-BRANCHING ENZYME"/>
    <property type="match status" value="1"/>
</dbReference>
<dbReference type="CDD" id="cd11325">
    <property type="entry name" value="AmyAc_GTHase"/>
    <property type="match status" value="1"/>
</dbReference>
<dbReference type="PIRSF" id="PIRSF000463">
    <property type="entry name" value="GlgB"/>
    <property type="match status" value="1"/>
</dbReference>
<dbReference type="SUPFAM" id="SSF51445">
    <property type="entry name" value="(Trans)glycosidases"/>
    <property type="match status" value="1"/>
</dbReference>
<evidence type="ECO:0000256" key="3">
    <source>
        <dbReference type="ARBA" id="ARBA00012541"/>
    </source>
</evidence>
<dbReference type="InterPro" id="IPR006048">
    <property type="entry name" value="A-amylase/branching_C"/>
</dbReference>
<dbReference type="Gene3D" id="3.20.20.80">
    <property type="entry name" value="Glycosidases"/>
    <property type="match status" value="1"/>
</dbReference>
<name>A0A2N9JJ67_9ACTN</name>
<organism evidence="8 9">
    <name type="scientific">Micropruina glycogenica</name>
    <dbReference type="NCBI Taxonomy" id="75385"/>
    <lineage>
        <taxon>Bacteria</taxon>
        <taxon>Bacillati</taxon>
        <taxon>Actinomycetota</taxon>
        <taxon>Actinomycetes</taxon>
        <taxon>Propionibacteriales</taxon>
        <taxon>Nocardioidaceae</taxon>
        <taxon>Micropruina</taxon>
    </lineage>
</organism>
<reference evidence="8 9" key="1">
    <citation type="submission" date="2018-02" db="EMBL/GenBank/DDBJ databases">
        <authorList>
            <person name="Cohen D.B."/>
            <person name="Kent A.D."/>
        </authorList>
    </citation>
    <scope>NUCLEOTIDE SEQUENCE [LARGE SCALE GENOMIC DNA]</scope>
    <source>
        <strain evidence="8">1</strain>
    </source>
</reference>
<feature type="domain" description="Glycosyl hydrolase family 13 catalytic" evidence="7">
    <location>
        <begin position="176"/>
        <end position="529"/>
    </location>
</feature>
<protein>
    <recommendedName>
        <fullName evidence="3">1,4-alpha-glucan branching enzyme</fullName>
        <ecNumber evidence="3">2.4.1.18</ecNumber>
    </recommendedName>
</protein>
<keyword evidence="4 8" id="KW-0808">Transferase</keyword>
<proteinExistence type="inferred from homology"/>
<dbReference type="PANTHER" id="PTHR43651:SF11">
    <property type="entry name" value="MALTO-OLIGOSYLTREHALOSE TREHALOHYDROLASE"/>
    <property type="match status" value="1"/>
</dbReference>
<evidence type="ECO:0000259" key="7">
    <source>
        <dbReference type="SMART" id="SM00642"/>
    </source>
</evidence>
<dbReference type="OrthoDB" id="9800174at2"/>
<sequence>MTPAKQPSGKATSDMTAPPKKTKQKAKATKPSTSASKNAGKHKASAKKATNNAAVTEPRLDGMGAIVSSDGVGFRVWAPNANTVSVIGHFNDWADDADRLASEGNGFWYGFVKGAKAGDEYKFLLTNGDQVLTRIDPYAFQVTNSVGNGLIYDHGAFDWQGDSFSCPPHNELVIYELHVGSFAPKKDGEVGTFEEVQANIEHFQRLGVSAIQLMPSAEFAGDFSWGYNPAHIFAVESGYGGPDALKMLVREAHKAGIAVIMDVVYNHFGPSDLDLWQFDGWSQDGKGGIYFYNDWRSATPWGDTRPDYGRGEVRSFIRDNAGMWLRDYHVDGLRFDMTPYMRSVNAGVLDLPDGWSLQAWINHWVRDNFPDAITIAEDLHGEPRVTSTAPDGAAYHAQWEAKFVHPVREAIIIASDAYRSVPAVAEAVANNYGDTYARVIYTESHDEVANGKARVPQEVDPGDPDGYWAQKRSTLGAGLVLTAPGIPMIFQGQEFLEGGWFRDNVPLDWDRNDEYHGIVRLYRDLIRLRRDFFSTTRGLKGSGLNIIHANDEANILAFQRWYDHGPGDDVVVIANLDAGSKQKYRIGMPETGLWKLRFNSDARLYSDAFGDFDSFDVTAYEGDYDDMGAHADIDIAPYSLLIYSMDE</sequence>
<dbReference type="SUPFAM" id="SSF51011">
    <property type="entry name" value="Glycosyl hydrolase domain"/>
    <property type="match status" value="1"/>
</dbReference>
<accession>A0A2N9JJ67</accession>
<dbReference type="EC" id="2.4.1.18" evidence="3"/>
<dbReference type="Gene3D" id="2.60.40.10">
    <property type="entry name" value="Immunoglobulins"/>
    <property type="match status" value="1"/>
</dbReference>
<dbReference type="InterPro" id="IPR004193">
    <property type="entry name" value="Glyco_hydro_13_N"/>
</dbReference>
<dbReference type="RefSeq" id="WP_105186682.1">
    <property type="nucleotide sequence ID" value="NZ_BAAAGO010000006.1"/>
</dbReference>
<dbReference type="InterPro" id="IPR006047">
    <property type="entry name" value="GH13_cat_dom"/>
</dbReference>
<dbReference type="InterPro" id="IPR013783">
    <property type="entry name" value="Ig-like_fold"/>
</dbReference>
<dbReference type="InterPro" id="IPR013780">
    <property type="entry name" value="Glyco_hydro_b"/>
</dbReference>